<reference evidence="2" key="1">
    <citation type="submission" date="2014-12" db="EMBL/GenBank/DDBJ databases">
        <title>Insight into the proteome of Arion vulgaris.</title>
        <authorList>
            <person name="Aradska J."/>
            <person name="Bulat T."/>
            <person name="Smidak R."/>
            <person name="Sarate P."/>
            <person name="Gangsoo J."/>
            <person name="Sialana F."/>
            <person name="Bilban M."/>
            <person name="Lubec G."/>
        </authorList>
    </citation>
    <scope>NUCLEOTIDE SEQUENCE</scope>
    <source>
        <tissue evidence="2">Skin</tissue>
    </source>
</reference>
<evidence type="ECO:0000313" key="2">
    <source>
        <dbReference type="EMBL" id="CEK72608.1"/>
    </source>
</evidence>
<sequence>MNILSVANQSVVGLFLGNNWYINDHMMFKLKCSDDDDDEEEVKLSHIYPQRIRFLMRISLLHLHRFAVPH</sequence>
<gene>
    <name evidence="2" type="primary">ORF83164</name>
    <name evidence="1" type="synonym">ORF83161</name>
</gene>
<name>A0A0B6ZVJ7_9EUPU</name>
<organism evidence="2">
    <name type="scientific">Arion vulgaris</name>
    <dbReference type="NCBI Taxonomy" id="1028688"/>
    <lineage>
        <taxon>Eukaryota</taxon>
        <taxon>Metazoa</taxon>
        <taxon>Spiralia</taxon>
        <taxon>Lophotrochozoa</taxon>
        <taxon>Mollusca</taxon>
        <taxon>Gastropoda</taxon>
        <taxon>Heterobranchia</taxon>
        <taxon>Euthyneura</taxon>
        <taxon>Panpulmonata</taxon>
        <taxon>Eupulmonata</taxon>
        <taxon>Stylommatophora</taxon>
        <taxon>Helicina</taxon>
        <taxon>Arionoidea</taxon>
        <taxon>Arionidae</taxon>
        <taxon>Arion</taxon>
    </lineage>
</organism>
<dbReference type="AlphaFoldDB" id="A0A0B6ZVJ7"/>
<proteinExistence type="predicted"/>
<dbReference type="EMBL" id="HACG01025742">
    <property type="protein sequence ID" value="CEK72607.1"/>
    <property type="molecule type" value="Transcribed_RNA"/>
</dbReference>
<protein>
    <submittedName>
        <fullName evidence="2">Uncharacterized protein</fullName>
    </submittedName>
</protein>
<dbReference type="EMBL" id="HACG01025743">
    <property type="protein sequence ID" value="CEK72608.1"/>
    <property type="molecule type" value="Transcribed_RNA"/>
</dbReference>
<accession>A0A0B6ZVJ7</accession>
<evidence type="ECO:0000313" key="1">
    <source>
        <dbReference type="EMBL" id="CEK72607.1"/>
    </source>
</evidence>